<proteinExistence type="predicted"/>
<dbReference type="EMBL" id="CP144745">
    <property type="protein sequence ID" value="WVZ51488.1"/>
    <property type="molecule type" value="Genomic_DNA"/>
</dbReference>
<dbReference type="AlphaFoldDB" id="A0AAQ3SDL2"/>
<sequence>MPRLCVACSPRPPAPPAEPPRCPRPRSSTPPSRPVDLGFEGKIQWPHRAHPPATRSEGSPNAHQGEHAALAGPRTPPSPSSSSTSRFPGFNIELKFDDNNMYHRKDLDCALQAMLQYRLISIRVSNHFGIFHSLATCKVYSLDLKAAGDRCKAGSDGNEYMAGFGGASGQNYHIPVEE</sequence>
<reference evidence="2 3" key="1">
    <citation type="submission" date="2024-02" db="EMBL/GenBank/DDBJ databases">
        <title>High-quality chromosome-scale genome assembly of Pensacola bahiagrass (Paspalum notatum Flugge var. saurae).</title>
        <authorList>
            <person name="Vega J.M."/>
            <person name="Podio M."/>
            <person name="Orjuela J."/>
            <person name="Siena L.A."/>
            <person name="Pessino S.C."/>
            <person name="Combes M.C."/>
            <person name="Mariac C."/>
            <person name="Albertini E."/>
            <person name="Pupilli F."/>
            <person name="Ortiz J.P.A."/>
            <person name="Leblanc O."/>
        </authorList>
    </citation>
    <scope>NUCLEOTIDE SEQUENCE [LARGE SCALE GENOMIC DNA]</scope>
    <source>
        <strain evidence="2">R1</strain>
        <tissue evidence="2">Leaf</tissue>
    </source>
</reference>
<dbReference type="Proteomes" id="UP001341281">
    <property type="component" value="Chromosome 01"/>
</dbReference>
<feature type="compositionally biased region" description="Pro residues" evidence="1">
    <location>
        <begin position="10"/>
        <end position="22"/>
    </location>
</feature>
<gene>
    <name evidence="2" type="ORF">U9M48_002632</name>
</gene>
<keyword evidence="3" id="KW-1185">Reference proteome</keyword>
<accession>A0AAQ3SDL2</accession>
<evidence type="ECO:0000313" key="2">
    <source>
        <dbReference type="EMBL" id="WVZ51488.1"/>
    </source>
</evidence>
<evidence type="ECO:0000313" key="3">
    <source>
        <dbReference type="Proteomes" id="UP001341281"/>
    </source>
</evidence>
<organism evidence="2 3">
    <name type="scientific">Paspalum notatum var. saurae</name>
    <dbReference type="NCBI Taxonomy" id="547442"/>
    <lineage>
        <taxon>Eukaryota</taxon>
        <taxon>Viridiplantae</taxon>
        <taxon>Streptophyta</taxon>
        <taxon>Embryophyta</taxon>
        <taxon>Tracheophyta</taxon>
        <taxon>Spermatophyta</taxon>
        <taxon>Magnoliopsida</taxon>
        <taxon>Liliopsida</taxon>
        <taxon>Poales</taxon>
        <taxon>Poaceae</taxon>
        <taxon>PACMAD clade</taxon>
        <taxon>Panicoideae</taxon>
        <taxon>Andropogonodae</taxon>
        <taxon>Paspaleae</taxon>
        <taxon>Paspalinae</taxon>
        <taxon>Paspalum</taxon>
    </lineage>
</organism>
<protein>
    <submittedName>
        <fullName evidence="2">Uncharacterized protein</fullName>
    </submittedName>
</protein>
<name>A0AAQ3SDL2_PASNO</name>
<feature type="region of interest" description="Disordered" evidence="1">
    <location>
        <begin position="1"/>
        <end position="87"/>
    </location>
</feature>
<evidence type="ECO:0000256" key="1">
    <source>
        <dbReference type="SAM" id="MobiDB-lite"/>
    </source>
</evidence>